<proteinExistence type="inferred from homology"/>
<evidence type="ECO:0000256" key="5">
    <source>
        <dbReference type="ARBA" id="ARBA00023235"/>
    </source>
</evidence>
<dbReference type="EC" id="5.2.1.8" evidence="7"/>
<comment type="function">
    <text evidence="6">PPIases accelerate the folding of proteins. It catalyzes the cis-trans isomerization of proline imidic peptide bonds in oligopeptides. Acts on the folding of rhodopsin RH1 and RH2 (but not RH3) and is required for visual transduction.</text>
</comment>
<dbReference type="EMBL" id="JABFTP020000144">
    <property type="protein sequence ID" value="KAL3281422.1"/>
    <property type="molecule type" value="Genomic_DNA"/>
</dbReference>
<name>A0ABD2NRR4_9CUCU</name>
<sequence length="269" mass="30786">MSSTLFLAVRQQRYQKSSRTTFSLLNNYDEELSLHFWISLYSSQIIGQEYKVTHQVFLDVEHDNKPIGKIIIGLFGEVVPRTVENFRIIAMDGIGEKTYTGTPFHRVIDRFMIQGGDILFGNGSGSVSIYGDTFEDENFIIKHSGAGMVSMANAGPDTNGCQFFITTMATPWLDGKHVVFGKVVKGQDVVHIIEHVKRDVEDKPLKPVIIVRSGWMDLPKPYMEPEKYYELTFWAWLKAGWFPLSFSFLILGFFHYLMSKLNELSSFRD</sequence>
<comment type="similarity">
    <text evidence="2 7">Belongs to the cyclophilin-type PPIase family.</text>
</comment>
<keyword evidence="8" id="KW-1133">Transmembrane helix</keyword>
<keyword evidence="8" id="KW-0472">Membrane</keyword>
<evidence type="ECO:0000313" key="11">
    <source>
        <dbReference type="Proteomes" id="UP001516400"/>
    </source>
</evidence>
<comment type="caution">
    <text evidence="10">The sequence shown here is derived from an EMBL/GenBank/DDBJ whole genome shotgun (WGS) entry which is preliminary data.</text>
</comment>
<dbReference type="AlphaFoldDB" id="A0ABD2NRR4"/>
<evidence type="ECO:0000259" key="9">
    <source>
        <dbReference type="PROSITE" id="PS50072"/>
    </source>
</evidence>
<gene>
    <name evidence="10" type="ORF">HHI36_004630</name>
</gene>
<dbReference type="PROSITE" id="PS50072">
    <property type="entry name" value="CSA_PPIASE_2"/>
    <property type="match status" value="1"/>
</dbReference>
<keyword evidence="8" id="KW-0812">Transmembrane</keyword>
<reference evidence="10 11" key="1">
    <citation type="journal article" date="2021" name="BMC Biol.">
        <title>Horizontally acquired antibacterial genes associated with adaptive radiation of ladybird beetles.</title>
        <authorList>
            <person name="Li H.S."/>
            <person name="Tang X.F."/>
            <person name="Huang Y.H."/>
            <person name="Xu Z.Y."/>
            <person name="Chen M.L."/>
            <person name="Du X.Y."/>
            <person name="Qiu B.Y."/>
            <person name="Chen P.T."/>
            <person name="Zhang W."/>
            <person name="Slipinski A."/>
            <person name="Escalona H.E."/>
            <person name="Waterhouse R.M."/>
            <person name="Zwick A."/>
            <person name="Pang H."/>
        </authorList>
    </citation>
    <scope>NUCLEOTIDE SEQUENCE [LARGE SCALE GENOMIC DNA]</scope>
    <source>
        <strain evidence="10">SYSU2018</strain>
    </source>
</reference>
<accession>A0ABD2NRR4</accession>
<keyword evidence="4 7" id="KW-0697">Rotamase</keyword>
<dbReference type="PANTHER" id="PTHR11071">
    <property type="entry name" value="PEPTIDYL-PROLYL CIS-TRANS ISOMERASE"/>
    <property type="match status" value="1"/>
</dbReference>
<dbReference type="PRINTS" id="PR00153">
    <property type="entry name" value="CSAPPISMRASE"/>
</dbReference>
<dbReference type="Gene3D" id="2.40.100.10">
    <property type="entry name" value="Cyclophilin-like"/>
    <property type="match status" value="1"/>
</dbReference>
<evidence type="ECO:0000313" key="10">
    <source>
        <dbReference type="EMBL" id="KAL3281422.1"/>
    </source>
</evidence>
<evidence type="ECO:0000256" key="4">
    <source>
        <dbReference type="ARBA" id="ARBA00023110"/>
    </source>
</evidence>
<feature type="transmembrane region" description="Helical" evidence="8">
    <location>
        <begin position="233"/>
        <end position="258"/>
    </location>
</feature>
<evidence type="ECO:0000256" key="8">
    <source>
        <dbReference type="SAM" id="Phobius"/>
    </source>
</evidence>
<keyword evidence="3" id="KW-0732">Signal</keyword>
<keyword evidence="5 7" id="KW-0413">Isomerase</keyword>
<dbReference type="Proteomes" id="UP001516400">
    <property type="component" value="Unassembled WGS sequence"/>
</dbReference>
<dbReference type="FunFam" id="2.40.100.10:FF:000019">
    <property type="entry name" value="Peptidyl-prolyl cis-trans isomerase"/>
    <property type="match status" value="1"/>
</dbReference>
<evidence type="ECO:0000256" key="6">
    <source>
        <dbReference type="ARBA" id="ARBA00056644"/>
    </source>
</evidence>
<evidence type="ECO:0000256" key="1">
    <source>
        <dbReference type="ARBA" id="ARBA00000971"/>
    </source>
</evidence>
<dbReference type="GO" id="GO:0003755">
    <property type="term" value="F:peptidyl-prolyl cis-trans isomerase activity"/>
    <property type="evidence" value="ECO:0007669"/>
    <property type="project" value="UniProtKB-UniRule"/>
</dbReference>
<keyword evidence="11" id="KW-1185">Reference proteome</keyword>
<dbReference type="InterPro" id="IPR002130">
    <property type="entry name" value="Cyclophilin-type_PPIase_dom"/>
</dbReference>
<feature type="domain" description="PPIase cyclophilin-type" evidence="9">
    <location>
        <begin position="57"/>
        <end position="215"/>
    </location>
</feature>
<evidence type="ECO:0000256" key="7">
    <source>
        <dbReference type="RuleBase" id="RU363019"/>
    </source>
</evidence>
<dbReference type="Pfam" id="PF00160">
    <property type="entry name" value="Pro_isomerase"/>
    <property type="match status" value="1"/>
</dbReference>
<evidence type="ECO:0000256" key="3">
    <source>
        <dbReference type="ARBA" id="ARBA00022729"/>
    </source>
</evidence>
<dbReference type="PANTHER" id="PTHR11071:SF559">
    <property type="entry name" value="PEPTIDYL-PROLYL CIS-TRANS ISOMERASE"/>
    <property type="match status" value="1"/>
</dbReference>
<comment type="catalytic activity">
    <reaction evidence="1 7">
        <text>[protein]-peptidylproline (omega=180) = [protein]-peptidylproline (omega=0)</text>
        <dbReference type="Rhea" id="RHEA:16237"/>
        <dbReference type="Rhea" id="RHEA-COMP:10747"/>
        <dbReference type="Rhea" id="RHEA-COMP:10748"/>
        <dbReference type="ChEBI" id="CHEBI:83833"/>
        <dbReference type="ChEBI" id="CHEBI:83834"/>
        <dbReference type="EC" id="5.2.1.8"/>
    </reaction>
</comment>
<evidence type="ECO:0000256" key="2">
    <source>
        <dbReference type="ARBA" id="ARBA00007365"/>
    </source>
</evidence>
<organism evidence="10 11">
    <name type="scientific">Cryptolaemus montrouzieri</name>
    <dbReference type="NCBI Taxonomy" id="559131"/>
    <lineage>
        <taxon>Eukaryota</taxon>
        <taxon>Metazoa</taxon>
        <taxon>Ecdysozoa</taxon>
        <taxon>Arthropoda</taxon>
        <taxon>Hexapoda</taxon>
        <taxon>Insecta</taxon>
        <taxon>Pterygota</taxon>
        <taxon>Neoptera</taxon>
        <taxon>Endopterygota</taxon>
        <taxon>Coleoptera</taxon>
        <taxon>Polyphaga</taxon>
        <taxon>Cucujiformia</taxon>
        <taxon>Coccinelloidea</taxon>
        <taxon>Coccinellidae</taxon>
        <taxon>Scymninae</taxon>
        <taxon>Scymnini</taxon>
        <taxon>Cryptolaemus</taxon>
    </lineage>
</organism>
<dbReference type="InterPro" id="IPR020892">
    <property type="entry name" value="Cyclophilin-type_PPIase_CS"/>
</dbReference>
<protein>
    <recommendedName>
        <fullName evidence="7">Peptidyl-prolyl cis-trans isomerase</fullName>
        <shortName evidence="7">PPIase</shortName>
        <ecNumber evidence="7">5.2.1.8</ecNumber>
    </recommendedName>
</protein>
<dbReference type="SUPFAM" id="SSF50891">
    <property type="entry name" value="Cyclophilin-like"/>
    <property type="match status" value="1"/>
</dbReference>
<dbReference type="InterPro" id="IPR029000">
    <property type="entry name" value="Cyclophilin-like_dom_sf"/>
</dbReference>
<dbReference type="PROSITE" id="PS00170">
    <property type="entry name" value="CSA_PPIASE_1"/>
    <property type="match status" value="1"/>
</dbReference>